<gene>
    <name evidence="1" type="ORF">ACFPEN_06465</name>
</gene>
<dbReference type="InterPro" id="IPR011009">
    <property type="entry name" value="Kinase-like_dom_sf"/>
</dbReference>
<sequence>MARVDWLGLPEAARAAVGARAGAVRAVEDIPHGITCRFAAVLESADGRLFVKGVPVDDAWGRSGQAREAEVNSAVTAVSPRLLWRVEAGGWELLAFEAVEARHADLSPGSADLPLVAAILEEAQGLKAPAGVELPQYVDRELGGAVSAAERELLLGDALLHTDTNPHNLLVGADRAYLVDWALPAVGPSWIDAAEAAMRLMDAGCSASEALAWAAQFASWAGADPAAVEVFVRGTCRARVARLGERDAQVSNAQCEALLKV</sequence>
<dbReference type="EMBL" id="JBHSFS010000002">
    <property type="protein sequence ID" value="MFC4512574.1"/>
    <property type="molecule type" value="Genomic_DNA"/>
</dbReference>
<dbReference type="SUPFAM" id="SSF56112">
    <property type="entry name" value="Protein kinase-like (PK-like)"/>
    <property type="match status" value="1"/>
</dbReference>
<reference evidence="2" key="1">
    <citation type="journal article" date="2019" name="Int. J. Syst. Evol. Microbiol.">
        <title>The Global Catalogue of Microorganisms (GCM) 10K type strain sequencing project: providing services to taxonomists for standard genome sequencing and annotation.</title>
        <authorList>
            <consortium name="The Broad Institute Genomics Platform"/>
            <consortium name="The Broad Institute Genome Sequencing Center for Infectious Disease"/>
            <person name="Wu L."/>
            <person name="Ma J."/>
        </authorList>
    </citation>
    <scope>NUCLEOTIDE SEQUENCE [LARGE SCALE GENOMIC DNA]</scope>
    <source>
        <strain evidence="2">CECT 8064</strain>
    </source>
</reference>
<evidence type="ECO:0000313" key="2">
    <source>
        <dbReference type="Proteomes" id="UP001595990"/>
    </source>
</evidence>
<name>A0ABV9BEX3_9ACTN</name>
<organism evidence="1 2">
    <name type="scientific">Streptomyces ehimensis</name>
    <dbReference type="NCBI Taxonomy" id="68195"/>
    <lineage>
        <taxon>Bacteria</taxon>
        <taxon>Bacillati</taxon>
        <taxon>Actinomycetota</taxon>
        <taxon>Actinomycetes</taxon>
        <taxon>Kitasatosporales</taxon>
        <taxon>Streptomycetaceae</taxon>
        <taxon>Streptomyces</taxon>
    </lineage>
</organism>
<protein>
    <submittedName>
        <fullName evidence="1">Aminoglycoside phosphotransferase</fullName>
    </submittedName>
</protein>
<accession>A0ABV9BEX3</accession>
<evidence type="ECO:0000313" key="1">
    <source>
        <dbReference type="EMBL" id="MFC4512574.1"/>
    </source>
</evidence>
<keyword evidence="2" id="KW-1185">Reference proteome</keyword>
<dbReference type="Proteomes" id="UP001595990">
    <property type="component" value="Unassembled WGS sequence"/>
</dbReference>
<proteinExistence type="predicted"/>
<comment type="caution">
    <text evidence="1">The sequence shown here is derived from an EMBL/GenBank/DDBJ whole genome shotgun (WGS) entry which is preliminary data.</text>
</comment>
<dbReference type="RefSeq" id="WP_417922487.1">
    <property type="nucleotide sequence ID" value="NZ_JBHSFS010000002.1"/>
</dbReference>